<evidence type="ECO:0000313" key="2">
    <source>
        <dbReference type="Proteomes" id="UP000824533"/>
    </source>
</evidence>
<reference evidence="1 2" key="1">
    <citation type="journal article" date="2021" name="Front. Genet.">
        <title>Chromosome-Level Genome Assembly Reveals Significant Gene Expansion in the Toll and IMD Signaling Pathways of Dendrolimus kikuchii.</title>
        <authorList>
            <person name="Zhou J."/>
            <person name="Wu P."/>
            <person name="Xiong Z."/>
            <person name="Liu N."/>
            <person name="Zhao N."/>
            <person name="Ji M."/>
            <person name="Qiu Y."/>
            <person name="Yang B."/>
        </authorList>
    </citation>
    <scope>NUCLEOTIDE SEQUENCE [LARGE SCALE GENOMIC DNA]</scope>
    <source>
        <strain evidence="1">Ann1</strain>
    </source>
</reference>
<proteinExistence type="predicted"/>
<accession>A0ACC1CLS7</accession>
<evidence type="ECO:0000313" key="1">
    <source>
        <dbReference type="EMBL" id="KAJ0172483.1"/>
    </source>
</evidence>
<sequence length="232" mass="26894">MQFLGVYKIHTTPYHPQSNGVVERWHRSLKAALMARLHNSTTWVDELPTVLFGLRAALRTDSGVSAAELTFGKTLRLPGEFYDTSKDVDSSNPYSMVEKIRETINNYRPMRDNLSSRKIFIHLDLQDCDFVFIRDDTVHKSLKPPYDGPYKVLNRNSKVFKIRLPNRDAHISIDRLKPAFTINESETFVYKEPLPRTNNDFTLHSPETQENVPCKQRISRSGRIIRTPVRFT</sequence>
<keyword evidence="2" id="KW-1185">Reference proteome</keyword>
<dbReference type="EMBL" id="CM034407">
    <property type="protein sequence ID" value="KAJ0172483.1"/>
    <property type="molecule type" value="Genomic_DNA"/>
</dbReference>
<organism evidence="1 2">
    <name type="scientific">Dendrolimus kikuchii</name>
    <dbReference type="NCBI Taxonomy" id="765133"/>
    <lineage>
        <taxon>Eukaryota</taxon>
        <taxon>Metazoa</taxon>
        <taxon>Ecdysozoa</taxon>
        <taxon>Arthropoda</taxon>
        <taxon>Hexapoda</taxon>
        <taxon>Insecta</taxon>
        <taxon>Pterygota</taxon>
        <taxon>Neoptera</taxon>
        <taxon>Endopterygota</taxon>
        <taxon>Lepidoptera</taxon>
        <taxon>Glossata</taxon>
        <taxon>Ditrysia</taxon>
        <taxon>Bombycoidea</taxon>
        <taxon>Lasiocampidae</taxon>
        <taxon>Dendrolimus</taxon>
    </lineage>
</organism>
<dbReference type="Proteomes" id="UP000824533">
    <property type="component" value="Linkage Group LG21"/>
</dbReference>
<protein>
    <submittedName>
        <fullName evidence="1">Uncharacterized protein</fullName>
    </submittedName>
</protein>
<gene>
    <name evidence="1" type="ORF">K1T71_011622</name>
</gene>
<name>A0ACC1CLS7_9NEOP</name>
<comment type="caution">
    <text evidence="1">The sequence shown here is derived from an EMBL/GenBank/DDBJ whole genome shotgun (WGS) entry which is preliminary data.</text>
</comment>